<feature type="transmembrane region" description="Helical" evidence="2">
    <location>
        <begin position="9"/>
        <end position="27"/>
    </location>
</feature>
<dbReference type="RefSeq" id="WP_128210896.1">
    <property type="nucleotide sequence ID" value="NZ_CP025746.1"/>
</dbReference>
<dbReference type="AlphaFoldDB" id="A0A3R5TCY4"/>
<evidence type="ECO:0000256" key="1">
    <source>
        <dbReference type="ARBA" id="ARBA00022729"/>
    </source>
</evidence>
<dbReference type="Gene3D" id="2.20.230.10">
    <property type="entry name" value="Resuscitation-promoting factor rpfb"/>
    <property type="match status" value="1"/>
</dbReference>
<dbReference type="PROSITE" id="PS51109">
    <property type="entry name" value="G5"/>
    <property type="match status" value="1"/>
</dbReference>
<dbReference type="OrthoDB" id="9809488at2"/>
<name>A0A3R5TCY4_9CLOT</name>
<keyword evidence="2" id="KW-0812">Transmembrane</keyword>
<dbReference type="InterPro" id="IPR011055">
    <property type="entry name" value="Dup_hybrid_motif"/>
</dbReference>
<reference evidence="4 5" key="1">
    <citation type="submission" date="2018-01" db="EMBL/GenBank/DDBJ databases">
        <title>Genome Sequencing and Assembly of Anaerobacter polyendosporus strain CT4.</title>
        <authorList>
            <person name="Tachaapaikoon C."/>
            <person name="Sutheeworapong S."/>
            <person name="Jenjaroenpun P."/>
            <person name="Wongsurawat T."/>
            <person name="Nookeaw I."/>
            <person name="Cheawchanlertfa P."/>
            <person name="Kosugi A."/>
            <person name="Cheevadhanarak S."/>
            <person name="Ratanakhanokchai K."/>
        </authorList>
    </citation>
    <scope>NUCLEOTIDE SEQUENCE [LARGE SCALE GENOMIC DNA]</scope>
    <source>
        <strain evidence="4 5">CT4</strain>
    </source>
</reference>
<evidence type="ECO:0000313" key="5">
    <source>
        <dbReference type="Proteomes" id="UP000286268"/>
    </source>
</evidence>
<evidence type="ECO:0000313" key="4">
    <source>
        <dbReference type="EMBL" id="QAA30444.1"/>
    </source>
</evidence>
<dbReference type="SUPFAM" id="SSF51261">
    <property type="entry name" value="Duplicated hybrid motif"/>
    <property type="match status" value="1"/>
</dbReference>
<dbReference type="GO" id="GO:0004222">
    <property type="term" value="F:metalloendopeptidase activity"/>
    <property type="evidence" value="ECO:0007669"/>
    <property type="project" value="TreeGrafter"/>
</dbReference>
<accession>A0A3R5TCY4</accession>
<dbReference type="KEGG" id="cmah:C1I91_01505"/>
<keyword evidence="5" id="KW-1185">Reference proteome</keyword>
<proteinExistence type="predicted"/>
<dbReference type="Gene3D" id="2.70.70.10">
    <property type="entry name" value="Glucose Permease (Domain IIA)"/>
    <property type="match status" value="1"/>
</dbReference>
<dbReference type="InterPro" id="IPR011098">
    <property type="entry name" value="G5_dom"/>
</dbReference>
<dbReference type="CDD" id="cd12797">
    <property type="entry name" value="M23_peptidase"/>
    <property type="match status" value="1"/>
</dbReference>
<dbReference type="Pfam" id="PF01551">
    <property type="entry name" value="Peptidase_M23"/>
    <property type="match status" value="1"/>
</dbReference>
<protein>
    <recommendedName>
        <fullName evidence="3">G5 domain-containing protein</fullName>
    </recommendedName>
</protein>
<gene>
    <name evidence="4" type="ORF">C1I91_01505</name>
</gene>
<dbReference type="InterPro" id="IPR016047">
    <property type="entry name" value="M23ase_b-sheet_dom"/>
</dbReference>
<dbReference type="PANTHER" id="PTHR21666:SF270">
    <property type="entry name" value="MUREIN HYDROLASE ACTIVATOR ENVC"/>
    <property type="match status" value="1"/>
</dbReference>
<keyword evidence="2" id="KW-0472">Membrane</keyword>
<feature type="domain" description="G5" evidence="3">
    <location>
        <begin position="191"/>
        <end position="273"/>
    </location>
</feature>
<evidence type="ECO:0000259" key="3">
    <source>
        <dbReference type="PROSITE" id="PS51109"/>
    </source>
</evidence>
<evidence type="ECO:0000256" key="2">
    <source>
        <dbReference type="SAM" id="Phobius"/>
    </source>
</evidence>
<dbReference type="SMART" id="SM01208">
    <property type="entry name" value="G5"/>
    <property type="match status" value="1"/>
</dbReference>
<dbReference type="EMBL" id="CP025746">
    <property type="protein sequence ID" value="QAA30444.1"/>
    <property type="molecule type" value="Genomic_DNA"/>
</dbReference>
<dbReference type="Pfam" id="PF07501">
    <property type="entry name" value="G5"/>
    <property type="match status" value="1"/>
</dbReference>
<keyword evidence="2" id="KW-1133">Transmembrane helix</keyword>
<dbReference type="PANTHER" id="PTHR21666">
    <property type="entry name" value="PEPTIDASE-RELATED"/>
    <property type="match status" value="1"/>
</dbReference>
<dbReference type="InterPro" id="IPR050570">
    <property type="entry name" value="Cell_wall_metabolism_enzyme"/>
</dbReference>
<keyword evidence="1" id="KW-0732">Signal</keyword>
<sequence>MESRRVKLFILRSAFLIVLPSLIYVALTIGHKSFYDAYENGVKIGCVTDKEVAVEAFNQAKDDVNSRFGIEVDKDETLSFKKISSADSAVSTINNLKDNIIKNFNMNVSAFRLIIGDKELGYIAKKEEGKQILEKVADKYIDMSNIDRSKVFSIGVESHNQYIEEKTSVSNVLSTDEIADKIIDADKDSKNPLVKVEVKTRNKKLIDVEPSTIIDSSEDLFMGESKTDKGTSGKAEVEEEETFINGKKTNIEKLSEKVTVKPKDTVITRGIKNPISSGVAFLSRPSRGVISSNFGARWGEVHHGIDIAANVGDPIGVAMDGKIKETSYNSVYGNMIIVDHGEGIETVYGHCSKVLVKVGDKVKRGDVIGRVGNTGRSTGPHVHFELRVNGTAINPNKYIK</sequence>
<dbReference type="Proteomes" id="UP000286268">
    <property type="component" value="Chromosome"/>
</dbReference>
<organism evidence="4 5">
    <name type="scientific">Clostridium manihotivorum</name>
    <dbReference type="NCBI Taxonomy" id="2320868"/>
    <lineage>
        <taxon>Bacteria</taxon>
        <taxon>Bacillati</taxon>
        <taxon>Bacillota</taxon>
        <taxon>Clostridia</taxon>
        <taxon>Eubacteriales</taxon>
        <taxon>Clostridiaceae</taxon>
        <taxon>Clostridium</taxon>
    </lineage>
</organism>